<sequence length="461" mass="49950">MLPSEAINGFFAEIAPFSSAYGSATVSMLCRTKYDGSLVVLKVVVRLDPLAKPPVKAPMRFAGKLAAIFSINDVGAFVRHLAEGSPVQTPYGMAVFDPSVGDANAAEMQALDSRGLTSASRLTTLRLRGSGWANIHQPDTDWALRAQEIPYSDLADLSSEYGFGEVIDGPNVMEVEAYNVAVVDPTSTVKGEQSNIRVRMARGLDPSKITVGVKVMADGQTFERLLFKGGSMDWSVAEDNPDIRVGNGYHTVPENALLHCYVSYAGAPLHSYWVRDEAVIPNSLRLVMESFDPGLEKTKRGFATVPITSRNSKVQDDLEHAVGAILWMLGFAVYRLGASTMTDAVDLIARSPAGHYLMIECTTGPLKAEKRANLKKRTAEVQASLAQSWHGWAKAIPVLVTSEATAVADTSVAEARKEGIATFTVEEMQFIVENRTLLPQSADALMQELQAQIEKGRLAIQ</sequence>
<name>A0A1Y6EL86_9HYPH</name>
<dbReference type="Proteomes" id="UP000194474">
    <property type="component" value="Unassembled WGS sequence"/>
</dbReference>
<dbReference type="EMBL" id="FXWK01000001">
    <property type="protein sequence ID" value="SMQ61981.1"/>
    <property type="molecule type" value="Genomic_DNA"/>
</dbReference>
<dbReference type="RefSeq" id="WP_140048869.1">
    <property type="nucleotide sequence ID" value="NZ_FXWK01000001.1"/>
</dbReference>
<evidence type="ECO:0000313" key="1">
    <source>
        <dbReference type="EMBL" id="SMQ61981.1"/>
    </source>
</evidence>
<evidence type="ECO:0000313" key="2">
    <source>
        <dbReference type="Proteomes" id="UP000194474"/>
    </source>
</evidence>
<dbReference type="AlphaFoldDB" id="A0A1Y6EL86"/>
<reference evidence="2" key="1">
    <citation type="submission" date="2017-04" db="EMBL/GenBank/DDBJ databases">
        <authorList>
            <person name="Varghese N."/>
            <person name="Submissions S."/>
        </authorList>
    </citation>
    <scope>NUCLEOTIDE SEQUENCE [LARGE SCALE GENOMIC DNA]</scope>
</reference>
<keyword evidence="2" id="KW-1185">Reference proteome</keyword>
<protein>
    <recommendedName>
        <fullName evidence="3">Restriction endonuclease</fullName>
    </recommendedName>
</protein>
<proteinExistence type="predicted"/>
<organism evidence="1 2">
    <name type="scientific">Devosia lucknowensis</name>
    <dbReference type="NCBI Taxonomy" id="1096929"/>
    <lineage>
        <taxon>Bacteria</taxon>
        <taxon>Pseudomonadati</taxon>
        <taxon>Pseudomonadota</taxon>
        <taxon>Alphaproteobacteria</taxon>
        <taxon>Hyphomicrobiales</taxon>
        <taxon>Devosiaceae</taxon>
        <taxon>Devosia</taxon>
    </lineage>
</organism>
<dbReference type="OrthoDB" id="8404698at2"/>
<accession>A0A1Y6EL86</accession>
<evidence type="ECO:0008006" key="3">
    <source>
        <dbReference type="Google" id="ProtNLM"/>
    </source>
</evidence>
<gene>
    <name evidence="1" type="ORF">SAMN06295905_0599</name>
</gene>